<sequence length="521" mass="55673">LTSITSFAQSTNPAPYCSGSSVPFYFDPITKFQLGTFSNITGGYLGGQTGNYNSGTSKYVYFNNFTPILLQKGVNIPTSLEVIQGDCETKFIEVYVDLNQNNSFEITEKVGFVPSATIDANCQATTPQTYNFTILIPTTATDGLTRLRVIYKGGNGLPADIPCPNQLQYGEIEDYNVSITTTPTPVPPTVASLPATNVGSDQATLNGSVNANYGPTATISFEYGTSTSYGSTANATPSTTSGTILTNATATLTGLIANTTYHYRTKTTVGANTYYGSDLTFTTAAGGGPIISDVFLSTATSSTFYDPFFFNTLVNPNSSTGVNVYFEYGYTTAYGTTVPATPAVISGFSNVSVNYTFEPQPVYTTYHWRVKVVRNGVSYYSPDQTIAYFVNGSTINPVAASSITGTEATLNGSVLPDNYTTNVKFEYGLTNTYGTTVNATPNSFPAKTSLDFFPVAATITGLAINTTYHYRVRTETISPNPPAGSILRTHVGPDSTFTTTSLGTIDFHEDLFEVFPNPTTS</sequence>
<feature type="domain" description="GEVED" evidence="1">
    <location>
        <begin position="92"/>
        <end position="177"/>
    </location>
</feature>
<dbReference type="Proteomes" id="UP000216035">
    <property type="component" value="Unassembled WGS sequence"/>
</dbReference>
<feature type="non-terminal residue" evidence="2">
    <location>
        <position position="1"/>
    </location>
</feature>
<keyword evidence="3" id="KW-1185">Reference proteome</keyword>
<reference evidence="2 3" key="1">
    <citation type="submission" date="2017-07" db="EMBL/GenBank/DDBJ databases">
        <title>Flavobacterium cyanobacteriorum sp. nov., isolated from cyanobacterial aggregates in a eutrophic lake.</title>
        <authorList>
            <person name="Cai H."/>
        </authorList>
    </citation>
    <scope>NUCLEOTIDE SEQUENCE [LARGE SCALE GENOMIC DNA]</scope>
    <source>
        <strain evidence="2 3">TH167</strain>
    </source>
</reference>
<organism evidence="2 3">
    <name type="scientific">Flavobacterium aurantiibacter</name>
    <dbReference type="NCBI Taxonomy" id="2023067"/>
    <lineage>
        <taxon>Bacteria</taxon>
        <taxon>Pseudomonadati</taxon>
        <taxon>Bacteroidota</taxon>
        <taxon>Flavobacteriia</taxon>
        <taxon>Flavobacteriales</taxon>
        <taxon>Flavobacteriaceae</taxon>
        <taxon>Flavobacterium</taxon>
    </lineage>
</organism>
<accession>A0A256A7N2</accession>
<dbReference type="EMBL" id="NOXX01000089">
    <property type="protein sequence ID" value="OYQ49742.1"/>
    <property type="molecule type" value="Genomic_DNA"/>
</dbReference>
<dbReference type="InterPro" id="IPR045474">
    <property type="entry name" value="GEVED"/>
</dbReference>
<dbReference type="AlphaFoldDB" id="A0A256A7N2"/>
<dbReference type="Pfam" id="PF20009">
    <property type="entry name" value="GEVED"/>
    <property type="match status" value="1"/>
</dbReference>
<evidence type="ECO:0000313" key="2">
    <source>
        <dbReference type="EMBL" id="OYQ49742.1"/>
    </source>
</evidence>
<feature type="non-terminal residue" evidence="2">
    <location>
        <position position="521"/>
    </location>
</feature>
<proteinExistence type="predicted"/>
<name>A0A256A7N2_9FLAO</name>
<evidence type="ECO:0000313" key="3">
    <source>
        <dbReference type="Proteomes" id="UP000216035"/>
    </source>
</evidence>
<gene>
    <name evidence="2" type="ORF">CHX27_01175</name>
</gene>
<comment type="caution">
    <text evidence="2">The sequence shown here is derived from an EMBL/GenBank/DDBJ whole genome shotgun (WGS) entry which is preliminary data.</text>
</comment>
<evidence type="ECO:0000259" key="1">
    <source>
        <dbReference type="Pfam" id="PF20009"/>
    </source>
</evidence>
<protein>
    <recommendedName>
        <fullName evidence="1">GEVED domain-containing protein</fullName>
    </recommendedName>
</protein>